<evidence type="ECO:0000313" key="3">
    <source>
        <dbReference type="Proteomes" id="UP000789901"/>
    </source>
</evidence>
<name>A0ABN7XB77_GIGMA</name>
<keyword evidence="3" id="KW-1185">Reference proteome</keyword>
<sequence>FLLPNTNAKFYNKEKQKIGTLTSIANWSKWKWSTEGPDEGSICARALPNFGTWNIFSSSKIQKIIKTRIIEKPTPITSTHTQPKNNWTTLLPKISDELQNSENENK</sequence>
<protein>
    <submittedName>
        <fullName evidence="2">17471_t:CDS:1</fullName>
    </submittedName>
</protein>
<accession>A0ABN7XB77</accession>
<feature type="non-terminal residue" evidence="2">
    <location>
        <position position="1"/>
    </location>
</feature>
<feature type="region of interest" description="Disordered" evidence="1">
    <location>
        <begin position="75"/>
        <end position="106"/>
    </location>
</feature>
<dbReference type="EMBL" id="CAJVQB010112841">
    <property type="protein sequence ID" value="CAG8852513.1"/>
    <property type="molecule type" value="Genomic_DNA"/>
</dbReference>
<reference evidence="2 3" key="1">
    <citation type="submission" date="2021-06" db="EMBL/GenBank/DDBJ databases">
        <authorList>
            <person name="Kallberg Y."/>
            <person name="Tangrot J."/>
            <person name="Rosling A."/>
        </authorList>
    </citation>
    <scope>NUCLEOTIDE SEQUENCE [LARGE SCALE GENOMIC DNA]</scope>
    <source>
        <strain evidence="2 3">120-4 pot B 10/14</strain>
    </source>
</reference>
<dbReference type="Proteomes" id="UP000789901">
    <property type="component" value="Unassembled WGS sequence"/>
</dbReference>
<feature type="compositionally biased region" description="Polar residues" evidence="1">
    <location>
        <begin position="75"/>
        <end position="89"/>
    </location>
</feature>
<evidence type="ECO:0000313" key="2">
    <source>
        <dbReference type="EMBL" id="CAG8852513.1"/>
    </source>
</evidence>
<organism evidence="2 3">
    <name type="scientific">Gigaspora margarita</name>
    <dbReference type="NCBI Taxonomy" id="4874"/>
    <lineage>
        <taxon>Eukaryota</taxon>
        <taxon>Fungi</taxon>
        <taxon>Fungi incertae sedis</taxon>
        <taxon>Mucoromycota</taxon>
        <taxon>Glomeromycotina</taxon>
        <taxon>Glomeromycetes</taxon>
        <taxon>Diversisporales</taxon>
        <taxon>Gigasporaceae</taxon>
        <taxon>Gigaspora</taxon>
    </lineage>
</organism>
<comment type="caution">
    <text evidence="2">The sequence shown here is derived from an EMBL/GenBank/DDBJ whole genome shotgun (WGS) entry which is preliminary data.</text>
</comment>
<gene>
    <name evidence="2" type="ORF">GMARGA_LOCUS41334</name>
</gene>
<proteinExistence type="predicted"/>
<feature type="non-terminal residue" evidence="2">
    <location>
        <position position="106"/>
    </location>
</feature>
<feature type="compositionally biased region" description="Polar residues" evidence="1">
    <location>
        <begin position="97"/>
        <end position="106"/>
    </location>
</feature>
<evidence type="ECO:0000256" key="1">
    <source>
        <dbReference type="SAM" id="MobiDB-lite"/>
    </source>
</evidence>